<dbReference type="RefSeq" id="WP_249044528.1">
    <property type="nucleotide sequence ID" value="NZ_JAGIOO010000001.1"/>
</dbReference>
<organism evidence="2 3">
    <name type="scientific">Crossiella equi</name>
    <dbReference type="NCBI Taxonomy" id="130796"/>
    <lineage>
        <taxon>Bacteria</taxon>
        <taxon>Bacillati</taxon>
        <taxon>Actinomycetota</taxon>
        <taxon>Actinomycetes</taxon>
        <taxon>Pseudonocardiales</taxon>
        <taxon>Pseudonocardiaceae</taxon>
        <taxon>Crossiella</taxon>
    </lineage>
</organism>
<accession>A0ABS5AHA2</accession>
<evidence type="ECO:0000313" key="3">
    <source>
        <dbReference type="Proteomes" id="UP001519363"/>
    </source>
</evidence>
<dbReference type="EMBL" id="JAGIOO010000001">
    <property type="protein sequence ID" value="MBP2475953.1"/>
    <property type="molecule type" value="Genomic_DNA"/>
</dbReference>
<reference evidence="2 3" key="1">
    <citation type="submission" date="2021-03" db="EMBL/GenBank/DDBJ databases">
        <title>Sequencing the genomes of 1000 actinobacteria strains.</title>
        <authorList>
            <person name="Klenk H.-P."/>
        </authorList>
    </citation>
    <scope>NUCLEOTIDE SEQUENCE [LARGE SCALE GENOMIC DNA]</scope>
    <source>
        <strain evidence="2 3">DSM 44580</strain>
    </source>
</reference>
<feature type="domain" description="HTH cro/C1-type" evidence="1">
    <location>
        <begin position="18"/>
        <end position="75"/>
    </location>
</feature>
<protein>
    <submittedName>
        <fullName evidence="2">Transcriptional regulator with XRE-family HTH domain</fullName>
    </submittedName>
</protein>
<dbReference type="Gene3D" id="1.10.260.40">
    <property type="entry name" value="lambda repressor-like DNA-binding domains"/>
    <property type="match status" value="1"/>
</dbReference>
<dbReference type="InterPro" id="IPR001387">
    <property type="entry name" value="Cro/C1-type_HTH"/>
</dbReference>
<sequence>MAQVQSPTVGRRRLGTELRQLREAAGLTHVQVAEALDCSQGKISKIETGRVPVRTLEVKAMAELYGAGEDKIEILLGLAKDSKQKGWWQSYGSGAVPPGFDTFLGLEAAASSLRTFASGLIPQLLQTKEYAFELLNAWSPVERTDVESSLALRLARQERLTGVSPLNLWAVVEESALRRLVVPADVMRQQLRHLLHLAYRANVTVQVLPNTSGAHPLIGDNVALLEFPEPVDPPVVFLENSAGWQGLKKAAEVRRYKLAMDHLTMAALSQKDSVAFIAKVADELV</sequence>
<dbReference type="PROSITE" id="PS50943">
    <property type="entry name" value="HTH_CROC1"/>
    <property type="match status" value="1"/>
</dbReference>
<dbReference type="SUPFAM" id="SSF47413">
    <property type="entry name" value="lambda repressor-like DNA-binding domains"/>
    <property type="match status" value="1"/>
</dbReference>
<gene>
    <name evidence="2" type="ORF">JOF53_004825</name>
</gene>
<proteinExistence type="predicted"/>
<name>A0ABS5AHA2_9PSEU</name>
<dbReference type="InterPro" id="IPR043917">
    <property type="entry name" value="DUF5753"/>
</dbReference>
<dbReference type="InterPro" id="IPR010982">
    <property type="entry name" value="Lambda_DNA-bd_dom_sf"/>
</dbReference>
<dbReference type="Pfam" id="PF13560">
    <property type="entry name" value="HTH_31"/>
    <property type="match status" value="1"/>
</dbReference>
<dbReference type="Proteomes" id="UP001519363">
    <property type="component" value="Unassembled WGS sequence"/>
</dbReference>
<keyword evidence="3" id="KW-1185">Reference proteome</keyword>
<evidence type="ECO:0000259" key="1">
    <source>
        <dbReference type="PROSITE" id="PS50943"/>
    </source>
</evidence>
<dbReference type="CDD" id="cd00093">
    <property type="entry name" value="HTH_XRE"/>
    <property type="match status" value="1"/>
</dbReference>
<dbReference type="SMART" id="SM00530">
    <property type="entry name" value="HTH_XRE"/>
    <property type="match status" value="1"/>
</dbReference>
<evidence type="ECO:0000313" key="2">
    <source>
        <dbReference type="EMBL" id="MBP2475953.1"/>
    </source>
</evidence>
<comment type="caution">
    <text evidence="2">The sequence shown here is derived from an EMBL/GenBank/DDBJ whole genome shotgun (WGS) entry which is preliminary data.</text>
</comment>
<dbReference type="Pfam" id="PF19054">
    <property type="entry name" value="DUF5753"/>
    <property type="match status" value="1"/>
</dbReference>